<dbReference type="GO" id="GO:0009536">
    <property type="term" value="C:plastid"/>
    <property type="evidence" value="ECO:0007669"/>
    <property type="project" value="UniProtKB-SubCell"/>
</dbReference>
<evidence type="ECO:0000256" key="1">
    <source>
        <dbReference type="ARBA" id="ARBA00004474"/>
    </source>
</evidence>
<keyword evidence="2" id="KW-0347">Helicase</keyword>
<comment type="cofactor">
    <cofactor evidence="2">
        <name>Mg(2+)</name>
        <dbReference type="ChEBI" id="CHEBI:18420"/>
    </cofactor>
</comment>
<evidence type="ECO:0000313" key="5">
    <source>
        <dbReference type="EMBL" id="CAH9053130.1"/>
    </source>
</evidence>
<comment type="subcellular location">
    <subcellularLocation>
        <location evidence="1">Plastid</location>
    </subcellularLocation>
</comment>
<reference evidence="5" key="1">
    <citation type="submission" date="2022-07" db="EMBL/GenBank/DDBJ databases">
        <authorList>
            <person name="Macas J."/>
            <person name="Novak P."/>
            <person name="Neumann P."/>
        </authorList>
    </citation>
    <scope>NUCLEOTIDE SEQUENCE</scope>
</reference>
<dbReference type="GO" id="GO:0006281">
    <property type="term" value="P:DNA repair"/>
    <property type="evidence" value="ECO:0007669"/>
    <property type="project" value="UniProtKB-KW"/>
</dbReference>
<sequence>MPISTSKLKSVDFYRKIPRDLTEASLSAEKLGLLQSNQDLEVCLQQALCWQMPSTFRKLFATILAFCDVANPRSLWTQFKEHLCEDLIKSSSNMTESEEKCLHLLNEALLCMGKNINEFALVSHHIGITKHQRIQREIQAERSLTPSDNDLLAIEKLNVAQKEAFDVIMSRVYSNKGGVFFVDGPGGTGKTFLYRCLLSKVRSNHDIALATATSGVAASLLPGGRTAHSRFKIPINIEDRFVCSIGKQSAEATLIRDSKLILWDEATMANRRTVENVDTTLRDITNSDNLFGDKVMVFGGDFRQTLPVIRSGGKKDCMDASLVNSHAIWPHIERLPLRENMRAKTDPGFASYLMRVGNGTEDYVSDFSIAIPEQFLIPYTEHEASVDALIENVFPDLVSFSINPYPLMQRGILTPKNDGVEELNDKLIQRMPGEERCYVSYDEALDTSTHAEYGDLLNAISLAGLPPHKLILKKNCPVMLLRNLNPAEGLCNGTRLICHDFRDHVINCSIATGEHMGKNVFIPKIPLQATEDAKCPIPFKRHQFPIKLCFAMTINKSQGQTFDYVGIYLREPVFSHGQLYVAMSRAQRADCLKILICNKDRSGSTNLTPNIVYEEILEKAHQQVNV</sequence>
<evidence type="ECO:0000313" key="6">
    <source>
        <dbReference type="Proteomes" id="UP001152523"/>
    </source>
</evidence>
<dbReference type="GO" id="GO:0005524">
    <property type="term" value="F:ATP binding"/>
    <property type="evidence" value="ECO:0007669"/>
    <property type="project" value="UniProtKB-KW"/>
</dbReference>
<dbReference type="CDD" id="cd18809">
    <property type="entry name" value="SF1_C_RecD"/>
    <property type="match status" value="1"/>
</dbReference>
<feature type="domain" description="DNA helicase Pif1-like DEAD-box helicase" evidence="3">
    <location>
        <begin position="156"/>
        <end position="361"/>
    </location>
</feature>
<dbReference type="EMBL" id="CAMAPF010000005">
    <property type="protein sequence ID" value="CAH9053130.1"/>
    <property type="molecule type" value="Genomic_DNA"/>
</dbReference>
<keyword evidence="2" id="KW-0547">Nucleotide-binding</keyword>
<evidence type="ECO:0000259" key="3">
    <source>
        <dbReference type="Pfam" id="PF05970"/>
    </source>
</evidence>
<keyword evidence="6" id="KW-1185">Reference proteome</keyword>
<dbReference type="Pfam" id="PF21530">
    <property type="entry name" value="Pif1_2B_dom"/>
    <property type="match status" value="1"/>
</dbReference>
<keyword evidence="2" id="KW-0233">DNA recombination</keyword>
<dbReference type="InterPro" id="IPR027417">
    <property type="entry name" value="P-loop_NTPase"/>
</dbReference>
<dbReference type="Gene3D" id="3.40.50.300">
    <property type="entry name" value="P-loop containing nucleotide triphosphate hydrolases"/>
    <property type="match status" value="2"/>
</dbReference>
<dbReference type="PANTHER" id="PTHR10492:SF100">
    <property type="entry name" value="ATP-DEPENDENT DNA HELICASE"/>
    <property type="match status" value="1"/>
</dbReference>
<dbReference type="GO" id="GO:0043139">
    <property type="term" value="F:5'-3' DNA helicase activity"/>
    <property type="evidence" value="ECO:0007669"/>
    <property type="project" value="UniProtKB-EC"/>
</dbReference>
<accession>A0AAV0BZR0</accession>
<dbReference type="GO" id="GO:0006310">
    <property type="term" value="P:DNA recombination"/>
    <property type="evidence" value="ECO:0007669"/>
    <property type="project" value="UniProtKB-KW"/>
</dbReference>
<proteinExistence type="inferred from homology"/>
<dbReference type="FunFam" id="3.40.50.300:FF:002884">
    <property type="entry name" value="ATP-dependent DNA helicase"/>
    <property type="match status" value="1"/>
</dbReference>
<dbReference type="Pfam" id="PF05970">
    <property type="entry name" value="PIF1"/>
    <property type="match status" value="1"/>
</dbReference>
<keyword evidence="2" id="KW-0067">ATP-binding</keyword>
<dbReference type="Proteomes" id="UP001152523">
    <property type="component" value="Unassembled WGS sequence"/>
</dbReference>
<dbReference type="PANTHER" id="PTHR10492">
    <property type="match status" value="1"/>
</dbReference>
<evidence type="ECO:0000256" key="2">
    <source>
        <dbReference type="RuleBase" id="RU363044"/>
    </source>
</evidence>
<dbReference type="InterPro" id="IPR049163">
    <property type="entry name" value="Pif1-like_2B_dom"/>
</dbReference>
<comment type="catalytic activity">
    <reaction evidence="2">
        <text>ATP + H2O = ADP + phosphate + H(+)</text>
        <dbReference type="Rhea" id="RHEA:13065"/>
        <dbReference type="ChEBI" id="CHEBI:15377"/>
        <dbReference type="ChEBI" id="CHEBI:15378"/>
        <dbReference type="ChEBI" id="CHEBI:30616"/>
        <dbReference type="ChEBI" id="CHEBI:43474"/>
        <dbReference type="ChEBI" id="CHEBI:456216"/>
        <dbReference type="EC" id="5.6.2.3"/>
    </reaction>
</comment>
<dbReference type="GO" id="GO:0016787">
    <property type="term" value="F:hydrolase activity"/>
    <property type="evidence" value="ECO:0007669"/>
    <property type="project" value="UniProtKB-KW"/>
</dbReference>
<feature type="domain" description="DNA helicase Pif1-like 2B" evidence="4">
    <location>
        <begin position="455"/>
        <end position="498"/>
    </location>
</feature>
<dbReference type="SUPFAM" id="SSF52540">
    <property type="entry name" value="P-loop containing nucleoside triphosphate hydrolases"/>
    <property type="match status" value="2"/>
</dbReference>
<keyword evidence="2" id="KW-0227">DNA damage</keyword>
<evidence type="ECO:0000259" key="4">
    <source>
        <dbReference type="Pfam" id="PF21530"/>
    </source>
</evidence>
<comment type="similarity">
    <text evidence="2">Belongs to the helicase family.</text>
</comment>
<gene>
    <name evidence="5" type="ORF">CEPIT_LOCUS473</name>
</gene>
<dbReference type="InterPro" id="IPR010285">
    <property type="entry name" value="DNA_helicase_pif1-like_DEAD"/>
</dbReference>
<dbReference type="GO" id="GO:0000723">
    <property type="term" value="P:telomere maintenance"/>
    <property type="evidence" value="ECO:0007669"/>
    <property type="project" value="InterPro"/>
</dbReference>
<keyword evidence="2" id="KW-0234">DNA repair</keyword>
<name>A0AAV0BZR0_9ASTE</name>
<comment type="caution">
    <text evidence="5">The sequence shown here is derived from an EMBL/GenBank/DDBJ whole genome shotgun (WGS) entry which is preliminary data.</text>
</comment>
<dbReference type="EC" id="5.6.2.3" evidence="2"/>
<organism evidence="5 6">
    <name type="scientific">Cuscuta epithymum</name>
    <dbReference type="NCBI Taxonomy" id="186058"/>
    <lineage>
        <taxon>Eukaryota</taxon>
        <taxon>Viridiplantae</taxon>
        <taxon>Streptophyta</taxon>
        <taxon>Embryophyta</taxon>
        <taxon>Tracheophyta</taxon>
        <taxon>Spermatophyta</taxon>
        <taxon>Magnoliopsida</taxon>
        <taxon>eudicotyledons</taxon>
        <taxon>Gunneridae</taxon>
        <taxon>Pentapetalae</taxon>
        <taxon>asterids</taxon>
        <taxon>lamiids</taxon>
        <taxon>Solanales</taxon>
        <taxon>Convolvulaceae</taxon>
        <taxon>Cuscuteae</taxon>
        <taxon>Cuscuta</taxon>
        <taxon>Cuscuta subgen. Cuscuta</taxon>
    </lineage>
</organism>
<dbReference type="AlphaFoldDB" id="A0AAV0BZR0"/>
<protein>
    <recommendedName>
        <fullName evidence="2">ATP-dependent DNA helicase</fullName>
        <ecNumber evidence="2">5.6.2.3</ecNumber>
    </recommendedName>
</protein>
<keyword evidence="2" id="KW-0378">Hydrolase</keyword>